<evidence type="ECO:0000256" key="3">
    <source>
        <dbReference type="SAM" id="Coils"/>
    </source>
</evidence>
<name>A0A816DWE1_ADIRI</name>
<dbReference type="PANTHER" id="PTHR32046:SF12">
    <property type="entry name" value="AIG1-TYPE G DOMAIN-CONTAINING PROTEIN"/>
    <property type="match status" value="1"/>
</dbReference>
<evidence type="ECO:0000256" key="1">
    <source>
        <dbReference type="ARBA" id="ARBA00008535"/>
    </source>
</evidence>
<feature type="coiled-coil region" evidence="3">
    <location>
        <begin position="258"/>
        <end position="295"/>
    </location>
</feature>
<keyword evidence="3" id="KW-0175">Coiled coil</keyword>
<evidence type="ECO:0000313" key="8">
    <source>
        <dbReference type="Proteomes" id="UP000663828"/>
    </source>
</evidence>
<organism evidence="7 8">
    <name type="scientific">Adineta ricciae</name>
    <name type="common">Rotifer</name>
    <dbReference type="NCBI Taxonomy" id="249248"/>
    <lineage>
        <taxon>Eukaryota</taxon>
        <taxon>Metazoa</taxon>
        <taxon>Spiralia</taxon>
        <taxon>Gnathifera</taxon>
        <taxon>Rotifera</taxon>
        <taxon>Eurotatoria</taxon>
        <taxon>Bdelloidea</taxon>
        <taxon>Adinetida</taxon>
        <taxon>Adinetidae</taxon>
        <taxon>Adineta</taxon>
    </lineage>
</organism>
<dbReference type="Proteomes" id="UP000663852">
    <property type="component" value="Unassembled WGS sequence"/>
</dbReference>
<evidence type="ECO:0000313" key="7">
    <source>
        <dbReference type="EMBL" id="CAF1642786.1"/>
    </source>
</evidence>
<feature type="coiled-coil region" evidence="3">
    <location>
        <begin position="404"/>
        <end position="438"/>
    </location>
</feature>
<evidence type="ECO:0000259" key="5">
    <source>
        <dbReference type="Pfam" id="PF26633"/>
    </source>
</evidence>
<dbReference type="PANTHER" id="PTHR32046">
    <property type="entry name" value="G DOMAIN-CONTAINING PROTEIN"/>
    <property type="match status" value="1"/>
</dbReference>
<dbReference type="OrthoDB" id="2386367at2759"/>
<keyword evidence="2" id="KW-0547">Nucleotide-binding</keyword>
<proteinExistence type="inferred from homology"/>
<comment type="similarity">
    <text evidence="1">Belongs to the TRAFAC class TrmE-Era-EngA-EngB-Septin-like GTPase superfamily. AIG1/Toc34/Toc159-like paraseptin GTPase family. IAN subfamily.</text>
</comment>
<dbReference type="InterPro" id="IPR058519">
    <property type="entry name" value="DUF8206"/>
</dbReference>
<comment type="caution">
    <text evidence="7">The sequence shown here is derived from an EMBL/GenBank/DDBJ whole genome shotgun (WGS) entry which is preliminary data.</text>
</comment>
<protein>
    <recommendedName>
        <fullName evidence="9">AIG1-type G domain-containing protein</fullName>
    </recommendedName>
</protein>
<dbReference type="SUPFAM" id="SSF52540">
    <property type="entry name" value="P-loop containing nucleoside triphosphate hydrolases"/>
    <property type="match status" value="1"/>
</dbReference>
<dbReference type="Proteomes" id="UP000663828">
    <property type="component" value="Unassembled WGS sequence"/>
</dbReference>
<feature type="domain" description="DUF8206" evidence="5">
    <location>
        <begin position="320"/>
        <end position="376"/>
    </location>
</feature>
<sequence length="500" mass="57869">MPGKFFNSHAPFNIVLIGQTGSGKTSLLNLLLNINQIADFKINSKTLNESLRLYNNVSLEMGSNGTSMNSKTSDCQDYSTKFEKYTLRILDTPGLADTRGFTHDQNHTKSIIRAIERLEYVHCIILVINGRESRETEGLKYVLEEIFAIMPREIQSNIVVVFTNVNNVLKLNFNISTLTKYVQKEIQHYWLIDNPICELEKAQGKLRDDRRLVADEKTIATLTNSFQRTVSTIRDMYNTTSHFPSIGSNAFHKLYKLKEQIEQQYLNLTSEHEDLMRQTQRIQEIQENIKLFQKKKITSMNFNKTELTEKTVLEPTDEHNTLCAHAGCHHNCHLNCYLPLTLEPGAEIFKGCAAMDSTGLTCTKCGHSYKDHYHVKSKWVTKQERRYYIDADTEKEFNSAKTDEERAMVALKSLQQQLNRLETNILELQNRLLELLKEYKKVGLRRNYLALIKAQDSYVQMSIKTFRGDPKEKVHQNLLSWKTKLELMIELSRGKDHTDL</sequence>
<dbReference type="AlphaFoldDB" id="A0A816DWE1"/>
<dbReference type="GO" id="GO:0005525">
    <property type="term" value="F:GTP binding"/>
    <property type="evidence" value="ECO:0007669"/>
    <property type="project" value="InterPro"/>
</dbReference>
<evidence type="ECO:0000256" key="2">
    <source>
        <dbReference type="ARBA" id="ARBA00022741"/>
    </source>
</evidence>
<feature type="domain" description="AIG1-type G" evidence="4">
    <location>
        <begin position="13"/>
        <end position="183"/>
    </location>
</feature>
<accession>A0A816DWE1</accession>
<evidence type="ECO:0008006" key="9">
    <source>
        <dbReference type="Google" id="ProtNLM"/>
    </source>
</evidence>
<evidence type="ECO:0000259" key="4">
    <source>
        <dbReference type="Pfam" id="PF04548"/>
    </source>
</evidence>
<evidence type="ECO:0000313" key="6">
    <source>
        <dbReference type="EMBL" id="CAF1548867.1"/>
    </source>
</evidence>
<keyword evidence="8" id="KW-1185">Reference proteome</keyword>
<dbReference type="InterPro" id="IPR006703">
    <property type="entry name" value="G_AIG1"/>
</dbReference>
<dbReference type="EMBL" id="CAJNOR010009261">
    <property type="protein sequence ID" value="CAF1642786.1"/>
    <property type="molecule type" value="Genomic_DNA"/>
</dbReference>
<dbReference type="Pfam" id="PF04548">
    <property type="entry name" value="AIG1"/>
    <property type="match status" value="1"/>
</dbReference>
<dbReference type="Gene3D" id="3.40.50.300">
    <property type="entry name" value="P-loop containing nucleotide triphosphate hydrolases"/>
    <property type="match status" value="1"/>
</dbReference>
<dbReference type="CDD" id="cd00882">
    <property type="entry name" value="Ras_like_GTPase"/>
    <property type="match status" value="1"/>
</dbReference>
<dbReference type="EMBL" id="CAJNOJ010001304">
    <property type="protein sequence ID" value="CAF1548867.1"/>
    <property type="molecule type" value="Genomic_DNA"/>
</dbReference>
<dbReference type="InterPro" id="IPR027417">
    <property type="entry name" value="P-loop_NTPase"/>
</dbReference>
<reference evidence="7" key="1">
    <citation type="submission" date="2021-02" db="EMBL/GenBank/DDBJ databases">
        <authorList>
            <person name="Nowell W R."/>
        </authorList>
    </citation>
    <scope>NUCLEOTIDE SEQUENCE</scope>
</reference>
<gene>
    <name evidence="6" type="ORF">EDS130_LOCUS45855</name>
    <name evidence="7" type="ORF">XAT740_LOCUS53612</name>
</gene>
<dbReference type="Pfam" id="PF26633">
    <property type="entry name" value="DUF8206"/>
    <property type="match status" value="1"/>
</dbReference>